<feature type="region of interest" description="Disordered" evidence="1">
    <location>
        <begin position="1"/>
        <end position="56"/>
    </location>
</feature>
<reference evidence="2 3" key="1">
    <citation type="submission" date="2015-05" db="EMBL/GenBank/DDBJ databases">
        <title>A genomic and transcriptomic approach to investigate the blue pigment phenotype in Pseudomonas fluorescens.</title>
        <authorList>
            <person name="Andreani N.A."/>
            <person name="Cardazzo B."/>
        </authorList>
    </citation>
    <scope>NUCLEOTIDE SEQUENCE [LARGE SCALE GENOMIC DNA]</scope>
    <source>
        <strain evidence="2 3">Ps_22</strain>
    </source>
</reference>
<feature type="compositionally biased region" description="Basic residues" evidence="1">
    <location>
        <begin position="159"/>
        <end position="172"/>
    </location>
</feature>
<protein>
    <submittedName>
        <fullName evidence="2">Uncharacterized protein</fullName>
    </submittedName>
</protein>
<name>A0A109LE00_PSEFL</name>
<comment type="caution">
    <text evidence="2">The sequence shown here is derived from an EMBL/GenBank/DDBJ whole genome shotgun (WGS) entry which is preliminary data.</text>
</comment>
<organism evidence="2 3">
    <name type="scientific">Pseudomonas fluorescens</name>
    <dbReference type="NCBI Taxonomy" id="294"/>
    <lineage>
        <taxon>Bacteria</taxon>
        <taxon>Pseudomonadati</taxon>
        <taxon>Pseudomonadota</taxon>
        <taxon>Gammaproteobacteria</taxon>
        <taxon>Pseudomonadales</taxon>
        <taxon>Pseudomonadaceae</taxon>
        <taxon>Pseudomonas</taxon>
    </lineage>
</organism>
<evidence type="ECO:0000256" key="1">
    <source>
        <dbReference type="SAM" id="MobiDB-lite"/>
    </source>
</evidence>
<evidence type="ECO:0000313" key="3">
    <source>
        <dbReference type="Proteomes" id="UP000061348"/>
    </source>
</evidence>
<dbReference type="Proteomes" id="UP000061348">
    <property type="component" value="Unassembled WGS sequence"/>
</dbReference>
<feature type="region of interest" description="Disordered" evidence="1">
    <location>
        <begin position="157"/>
        <end position="214"/>
    </location>
</feature>
<evidence type="ECO:0000313" key="2">
    <source>
        <dbReference type="EMBL" id="KWV85898.1"/>
    </source>
</evidence>
<feature type="compositionally biased region" description="Low complexity" evidence="1">
    <location>
        <begin position="34"/>
        <end position="48"/>
    </location>
</feature>
<gene>
    <name evidence="2" type="ORF">PFLmoz3_04421</name>
</gene>
<dbReference type="PATRIC" id="fig|294.194.peg.4921"/>
<sequence>MHRWQMSSRPSRHLLPRSAQPVAPKSLRPRRCPRPGTGTGRTHGSPGRQSNRHRQWPDRCANWWRRSLLRQRVCTRSRSGGATHRYGLPAARCAIAGSAAKNAGSRRQTGAARRARMCAASTRSVQHSATSAFRRNNVCPPRPLSGRTQGDCRAEWRCRPHPPRGHRSRPGHRYTNGQCHGAPHNRTPPRHAAPSRRPMPNLALYRKPVHSSIQ</sequence>
<proteinExistence type="predicted"/>
<dbReference type="AlphaFoldDB" id="A0A109LE00"/>
<accession>A0A109LE00</accession>
<dbReference type="EMBL" id="LCYA01000115">
    <property type="protein sequence ID" value="KWV85898.1"/>
    <property type="molecule type" value="Genomic_DNA"/>
</dbReference>